<evidence type="ECO:0000256" key="3">
    <source>
        <dbReference type="PROSITE-ProRule" id="PRU10141"/>
    </source>
</evidence>
<organism evidence="6 7">
    <name type="scientific">Trichomonas vaginalis (strain ATCC PRA-98 / G3)</name>
    <dbReference type="NCBI Taxonomy" id="412133"/>
    <lineage>
        <taxon>Eukaryota</taxon>
        <taxon>Metamonada</taxon>
        <taxon>Parabasalia</taxon>
        <taxon>Trichomonadida</taxon>
        <taxon>Trichomonadidae</taxon>
        <taxon>Trichomonas</taxon>
    </lineage>
</organism>
<name>A2EX44_TRIV3</name>
<evidence type="ECO:0000256" key="1">
    <source>
        <dbReference type="ARBA" id="ARBA00022741"/>
    </source>
</evidence>
<dbReference type="OrthoDB" id="4062651at2759"/>
<dbReference type="GO" id="GO:0010506">
    <property type="term" value="P:regulation of autophagy"/>
    <property type="evidence" value="ECO:0007669"/>
    <property type="project" value="InterPro"/>
</dbReference>
<dbReference type="PROSITE" id="PS00107">
    <property type="entry name" value="PROTEIN_KINASE_ATP"/>
    <property type="match status" value="1"/>
</dbReference>
<dbReference type="PROSITE" id="PS00108">
    <property type="entry name" value="PROTEIN_KINASE_ST"/>
    <property type="match status" value="1"/>
</dbReference>
<dbReference type="SUPFAM" id="SSF56112">
    <property type="entry name" value="Protein kinase-like (PK-like)"/>
    <property type="match status" value="1"/>
</dbReference>
<sequence>MGDVSDINNYQFCEQIGHGAYADVFHGIHKITQQDVAIKVINLDTITEDDEICLVREVTALLQVDHPNIVYTFEYILNENRLYIISEYINGGMILTKVNDMHGLSESQARSYFNDVLSAINYLHRSRLICHRDIKLQNILISKTGSAKLIDFGFCNSNNFLRSFNSFVGTPGFTAPEVVDGVDYDNSCDIFSLGICLYAMVVGKVPIDLQNKNSKLIRDQVNAIEYPPTMSPLLVELIKKMVNPNPKLRIKLEEIIRHPWVRMENFRQDRYEVRKCPIDLGAITSIDELTNVRRKPQVIIAKNILHYIGSLGYDVHKIQNDVQRGEITPESAAFWIAVKNNIAPPDECHKVKKCFCTSLPISANGHTMKDKSRQRLPQLRIPHPNGPISQRNITPTGTYTKRLRF</sequence>
<accession>A2EX44</accession>
<proteinExistence type="inferred from homology"/>
<dbReference type="Pfam" id="PF00069">
    <property type="entry name" value="Pkinase"/>
    <property type="match status" value="1"/>
</dbReference>
<gene>
    <name evidence="6" type="ORF">TVAG_369920</name>
</gene>
<dbReference type="PANTHER" id="PTHR24348">
    <property type="entry name" value="SERINE/THREONINE-PROTEIN KINASE UNC-51-RELATED"/>
    <property type="match status" value="1"/>
</dbReference>
<dbReference type="Proteomes" id="UP000001542">
    <property type="component" value="Unassembled WGS sequence"/>
</dbReference>
<dbReference type="PANTHER" id="PTHR24348:SF68">
    <property type="entry name" value="SERINE_THREONINE-PROTEIN KINASE ATG1C"/>
    <property type="match status" value="1"/>
</dbReference>
<keyword evidence="7" id="KW-1185">Reference proteome</keyword>
<dbReference type="InterPro" id="IPR045269">
    <property type="entry name" value="Atg1-like"/>
</dbReference>
<keyword evidence="6" id="KW-0418">Kinase</keyword>
<reference evidence="6" key="1">
    <citation type="submission" date="2006-10" db="EMBL/GenBank/DDBJ databases">
        <authorList>
            <person name="Amadeo P."/>
            <person name="Zhao Q."/>
            <person name="Wortman J."/>
            <person name="Fraser-Liggett C."/>
            <person name="Carlton J."/>
        </authorList>
    </citation>
    <scope>NUCLEOTIDE SEQUENCE</scope>
    <source>
        <strain evidence="6">G3</strain>
    </source>
</reference>
<dbReference type="VEuPathDB" id="TrichDB:TVAGG3_0860000"/>
<dbReference type="eggNOG" id="KOG0586">
    <property type="taxonomic scope" value="Eukaryota"/>
</dbReference>
<evidence type="ECO:0000313" key="6">
    <source>
        <dbReference type="EMBL" id="EAY02764.1"/>
    </source>
</evidence>
<protein>
    <submittedName>
        <fullName evidence="6">AGC family protein kinase</fullName>
    </submittedName>
</protein>
<dbReference type="InterPro" id="IPR011009">
    <property type="entry name" value="Kinase-like_dom_sf"/>
</dbReference>
<feature type="binding site" evidence="3">
    <location>
        <position position="39"/>
    </location>
    <ligand>
        <name>ATP</name>
        <dbReference type="ChEBI" id="CHEBI:30616"/>
    </ligand>
</feature>
<comment type="similarity">
    <text evidence="4">Belongs to the protein kinase superfamily.</text>
</comment>
<dbReference type="STRING" id="5722.A2EX44"/>
<dbReference type="EMBL" id="DS113525">
    <property type="protein sequence ID" value="EAY02764.1"/>
    <property type="molecule type" value="Genomic_DNA"/>
</dbReference>
<dbReference type="InterPro" id="IPR000719">
    <property type="entry name" value="Prot_kinase_dom"/>
</dbReference>
<keyword evidence="4" id="KW-0723">Serine/threonine-protein kinase</keyword>
<dbReference type="GO" id="GO:0005524">
    <property type="term" value="F:ATP binding"/>
    <property type="evidence" value="ECO:0007669"/>
    <property type="project" value="UniProtKB-UniRule"/>
</dbReference>
<dbReference type="VEuPathDB" id="TrichDB:TVAG_369920"/>
<dbReference type="PROSITE" id="PS50011">
    <property type="entry name" value="PROTEIN_KINASE_DOM"/>
    <property type="match status" value="1"/>
</dbReference>
<dbReference type="InterPro" id="IPR017441">
    <property type="entry name" value="Protein_kinase_ATP_BS"/>
</dbReference>
<dbReference type="FunFam" id="1.10.510.10:FF:001339">
    <property type="entry name" value="CAMK family protein kinase"/>
    <property type="match status" value="1"/>
</dbReference>
<evidence type="ECO:0000256" key="2">
    <source>
        <dbReference type="ARBA" id="ARBA00022840"/>
    </source>
</evidence>
<keyword evidence="1 3" id="KW-0547">Nucleotide-binding</keyword>
<feature type="domain" description="Protein kinase" evidence="5">
    <location>
        <begin position="10"/>
        <end position="261"/>
    </location>
</feature>
<dbReference type="SMR" id="A2EX44"/>
<reference evidence="6" key="2">
    <citation type="journal article" date="2007" name="Science">
        <title>Draft genome sequence of the sexually transmitted pathogen Trichomonas vaginalis.</title>
        <authorList>
            <person name="Carlton J.M."/>
            <person name="Hirt R.P."/>
            <person name="Silva J.C."/>
            <person name="Delcher A.L."/>
            <person name="Schatz M."/>
            <person name="Zhao Q."/>
            <person name="Wortman J.R."/>
            <person name="Bidwell S.L."/>
            <person name="Alsmark U.C.M."/>
            <person name="Besteiro S."/>
            <person name="Sicheritz-Ponten T."/>
            <person name="Noel C.J."/>
            <person name="Dacks J.B."/>
            <person name="Foster P.G."/>
            <person name="Simillion C."/>
            <person name="Van de Peer Y."/>
            <person name="Miranda-Saavedra D."/>
            <person name="Barton G.J."/>
            <person name="Westrop G.D."/>
            <person name="Mueller S."/>
            <person name="Dessi D."/>
            <person name="Fiori P.L."/>
            <person name="Ren Q."/>
            <person name="Paulsen I."/>
            <person name="Zhang H."/>
            <person name="Bastida-Corcuera F.D."/>
            <person name="Simoes-Barbosa A."/>
            <person name="Brown M.T."/>
            <person name="Hayes R.D."/>
            <person name="Mukherjee M."/>
            <person name="Okumura C.Y."/>
            <person name="Schneider R."/>
            <person name="Smith A.J."/>
            <person name="Vanacova S."/>
            <person name="Villalvazo M."/>
            <person name="Haas B.J."/>
            <person name="Pertea M."/>
            <person name="Feldblyum T.V."/>
            <person name="Utterback T.R."/>
            <person name="Shu C.L."/>
            <person name="Osoegawa K."/>
            <person name="de Jong P.J."/>
            <person name="Hrdy I."/>
            <person name="Horvathova L."/>
            <person name="Zubacova Z."/>
            <person name="Dolezal P."/>
            <person name="Malik S.B."/>
            <person name="Logsdon J.M. Jr."/>
            <person name="Henze K."/>
            <person name="Gupta A."/>
            <person name="Wang C.C."/>
            <person name="Dunne R.L."/>
            <person name="Upcroft J.A."/>
            <person name="Upcroft P."/>
            <person name="White O."/>
            <person name="Salzberg S.L."/>
            <person name="Tang P."/>
            <person name="Chiu C.-H."/>
            <person name="Lee Y.-S."/>
            <person name="Embley T.M."/>
            <person name="Coombs G.H."/>
            <person name="Mottram J.C."/>
            <person name="Tachezy J."/>
            <person name="Fraser-Liggett C.M."/>
            <person name="Johnson P.J."/>
        </authorList>
    </citation>
    <scope>NUCLEOTIDE SEQUENCE [LARGE SCALE GENOMIC DNA]</scope>
    <source>
        <strain evidence="6">G3</strain>
    </source>
</reference>
<dbReference type="Gene3D" id="1.10.510.10">
    <property type="entry name" value="Transferase(Phosphotransferase) domain 1"/>
    <property type="match status" value="1"/>
</dbReference>
<dbReference type="InterPro" id="IPR008271">
    <property type="entry name" value="Ser/Thr_kinase_AS"/>
</dbReference>
<dbReference type="KEGG" id="tva:4760604"/>
<keyword evidence="6" id="KW-0808">Transferase</keyword>
<dbReference type="InParanoid" id="A2EX44"/>
<evidence type="ECO:0000259" key="5">
    <source>
        <dbReference type="PROSITE" id="PS50011"/>
    </source>
</evidence>
<dbReference type="AlphaFoldDB" id="A2EX44"/>
<dbReference type="GO" id="GO:0004674">
    <property type="term" value="F:protein serine/threonine kinase activity"/>
    <property type="evidence" value="ECO:0000318"/>
    <property type="project" value="GO_Central"/>
</dbReference>
<keyword evidence="2 3" id="KW-0067">ATP-binding</keyword>
<evidence type="ECO:0000313" key="7">
    <source>
        <dbReference type="Proteomes" id="UP000001542"/>
    </source>
</evidence>
<dbReference type="SMART" id="SM00220">
    <property type="entry name" value="S_TKc"/>
    <property type="match status" value="1"/>
</dbReference>
<dbReference type="RefSeq" id="XP_001314987.1">
    <property type="nucleotide sequence ID" value="XM_001314952.1"/>
</dbReference>
<evidence type="ECO:0000256" key="4">
    <source>
        <dbReference type="RuleBase" id="RU000304"/>
    </source>
</evidence>